<dbReference type="Proteomes" id="UP001444071">
    <property type="component" value="Unassembled WGS sequence"/>
</dbReference>
<reference evidence="3 4" key="1">
    <citation type="submission" date="2021-06" db="EMBL/GenBank/DDBJ databases">
        <authorList>
            <person name="Palmer J.M."/>
        </authorList>
    </citation>
    <scope>NUCLEOTIDE SEQUENCE [LARGE SCALE GENOMIC DNA]</scope>
    <source>
        <strain evidence="3 4">XR_2019</strain>
        <tissue evidence="3">Muscle</tissue>
    </source>
</reference>
<keyword evidence="2" id="KW-0812">Transmembrane</keyword>
<protein>
    <submittedName>
        <fullName evidence="3">Uncharacterized protein</fullName>
    </submittedName>
</protein>
<evidence type="ECO:0000256" key="1">
    <source>
        <dbReference type="SAM" id="MobiDB-lite"/>
    </source>
</evidence>
<feature type="transmembrane region" description="Helical" evidence="2">
    <location>
        <begin position="74"/>
        <end position="97"/>
    </location>
</feature>
<organism evidence="3 4">
    <name type="scientific">Xenotaenia resolanae</name>
    <dbReference type="NCBI Taxonomy" id="208358"/>
    <lineage>
        <taxon>Eukaryota</taxon>
        <taxon>Metazoa</taxon>
        <taxon>Chordata</taxon>
        <taxon>Craniata</taxon>
        <taxon>Vertebrata</taxon>
        <taxon>Euteleostomi</taxon>
        <taxon>Actinopterygii</taxon>
        <taxon>Neopterygii</taxon>
        <taxon>Teleostei</taxon>
        <taxon>Neoteleostei</taxon>
        <taxon>Acanthomorphata</taxon>
        <taxon>Ovalentaria</taxon>
        <taxon>Atherinomorphae</taxon>
        <taxon>Cyprinodontiformes</taxon>
        <taxon>Goodeidae</taxon>
        <taxon>Xenotaenia</taxon>
    </lineage>
</organism>
<dbReference type="EMBL" id="JAHRIM010020213">
    <property type="protein sequence ID" value="MEQ2262290.1"/>
    <property type="molecule type" value="Genomic_DNA"/>
</dbReference>
<keyword evidence="4" id="KW-1185">Reference proteome</keyword>
<feature type="compositionally biased region" description="Polar residues" evidence="1">
    <location>
        <begin position="1"/>
        <end position="10"/>
    </location>
</feature>
<keyword evidence="2" id="KW-1133">Transmembrane helix</keyword>
<comment type="caution">
    <text evidence="3">The sequence shown here is derived from an EMBL/GenBank/DDBJ whole genome shotgun (WGS) entry which is preliminary data.</text>
</comment>
<gene>
    <name evidence="3" type="ORF">XENORESO_005180</name>
</gene>
<name>A0ABV0VYI5_9TELE</name>
<feature type="region of interest" description="Disordered" evidence="1">
    <location>
        <begin position="1"/>
        <end position="21"/>
    </location>
</feature>
<evidence type="ECO:0000313" key="3">
    <source>
        <dbReference type="EMBL" id="MEQ2262290.1"/>
    </source>
</evidence>
<keyword evidence="2" id="KW-0472">Membrane</keyword>
<sequence length="105" mass="11634">MSPLNTSSQVDLEKDPAVRQPNRNLSASYRIYSDVNKATPKADQWVCSSPFTGLCQLLAFLLRHLKCSGAESGFLSLLLFFHCSSALCSSGPVWVFFNGFHKISF</sequence>
<evidence type="ECO:0000256" key="2">
    <source>
        <dbReference type="SAM" id="Phobius"/>
    </source>
</evidence>
<evidence type="ECO:0000313" key="4">
    <source>
        <dbReference type="Proteomes" id="UP001444071"/>
    </source>
</evidence>
<accession>A0ABV0VYI5</accession>
<proteinExistence type="predicted"/>